<dbReference type="SUPFAM" id="SSF52833">
    <property type="entry name" value="Thioredoxin-like"/>
    <property type="match status" value="1"/>
</dbReference>
<evidence type="ECO:0000313" key="2">
    <source>
        <dbReference type="EMBL" id="MBJ6724724.1"/>
    </source>
</evidence>
<dbReference type="EMBL" id="JAEMHM010000006">
    <property type="protein sequence ID" value="MBJ6724724.1"/>
    <property type="molecule type" value="Genomic_DNA"/>
</dbReference>
<sequence length="186" mass="20866">MISWESDMGKALAKGKAEQKSILVEFFSPECIGCKQMEEVTFPDLSVANFMIDKLVALKVPVASTALAGDFRVMWTPTLIMLDYYGREHFRSVGFVPPEDMVPLMLLGQAKVAFDAGQFNESVIQLNTLLNGNSQSIFAPEAVFLRGVSRFKESHQVQALKDAQIQLAREYPGTEWQKKAEPYRLL</sequence>
<proteinExistence type="predicted"/>
<evidence type="ECO:0000259" key="1">
    <source>
        <dbReference type="Pfam" id="PF13098"/>
    </source>
</evidence>
<dbReference type="InterPro" id="IPR011990">
    <property type="entry name" value="TPR-like_helical_dom_sf"/>
</dbReference>
<dbReference type="AlphaFoldDB" id="A0A8J7LUJ3"/>
<accession>A0A8J7LUJ3</accession>
<dbReference type="RefSeq" id="WP_199383616.1">
    <property type="nucleotide sequence ID" value="NZ_JAEMHM010000006.1"/>
</dbReference>
<name>A0A8J7LUJ3_9BACT</name>
<comment type="caution">
    <text evidence="2">The sequence shown here is derived from an EMBL/GenBank/DDBJ whole genome shotgun (WGS) entry which is preliminary data.</text>
</comment>
<gene>
    <name evidence="2" type="ORF">JFN93_08405</name>
</gene>
<reference evidence="2" key="1">
    <citation type="submission" date="2020-12" db="EMBL/GenBank/DDBJ databases">
        <title>Geomonas sp. Red875, isolated from river sediment.</title>
        <authorList>
            <person name="Xu Z."/>
            <person name="Zhang Z."/>
            <person name="Masuda Y."/>
            <person name="Itoh H."/>
            <person name="Senoo K."/>
        </authorList>
    </citation>
    <scope>NUCLEOTIDE SEQUENCE</scope>
    <source>
        <strain evidence="2">Red875</strain>
    </source>
</reference>
<feature type="domain" description="Thioredoxin-like fold" evidence="1">
    <location>
        <begin position="16"/>
        <end position="103"/>
    </location>
</feature>
<dbReference type="Proteomes" id="UP000636888">
    <property type="component" value="Unassembled WGS sequence"/>
</dbReference>
<dbReference type="InterPro" id="IPR036249">
    <property type="entry name" value="Thioredoxin-like_sf"/>
</dbReference>
<evidence type="ECO:0000313" key="3">
    <source>
        <dbReference type="Proteomes" id="UP000636888"/>
    </source>
</evidence>
<dbReference type="Pfam" id="PF13098">
    <property type="entry name" value="Thioredoxin_2"/>
    <property type="match status" value="1"/>
</dbReference>
<dbReference type="Gene3D" id="1.25.40.10">
    <property type="entry name" value="Tetratricopeptide repeat domain"/>
    <property type="match status" value="1"/>
</dbReference>
<dbReference type="Gene3D" id="3.40.30.10">
    <property type="entry name" value="Glutaredoxin"/>
    <property type="match status" value="1"/>
</dbReference>
<protein>
    <submittedName>
        <fullName evidence="2">Thioredoxin family protein</fullName>
    </submittedName>
</protein>
<keyword evidence="3" id="KW-1185">Reference proteome</keyword>
<organism evidence="2 3">
    <name type="scientific">Geomesophilobacter sediminis</name>
    <dbReference type="NCBI Taxonomy" id="2798584"/>
    <lineage>
        <taxon>Bacteria</taxon>
        <taxon>Pseudomonadati</taxon>
        <taxon>Thermodesulfobacteriota</taxon>
        <taxon>Desulfuromonadia</taxon>
        <taxon>Geobacterales</taxon>
        <taxon>Geobacteraceae</taxon>
        <taxon>Geomesophilobacter</taxon>
    </lineage>
</organism>
<dbReference type="InterPro" id="IPR012336">
    <property type="entry name" value="Thioredoxin-like_fold"/>
</dbReference>